<keyword evidence="3" id="KW-1185">Reference proteome</keyword>
<feature type="compositionally biased region" description="Basic and acidic residues" evidence="1">
    <location>
        <begin position="128"/>
        <end position="147"/>
    </location>
</feature>
<dbReference type="OrthoDB" id="1934635at2759"/>
<feature type="region of interest" description="Disordered" evidence="1">
    <location>
        <begin position="125"/>
        <end position="153"/>
    </location>
</feature>
<protein>
    <submittedName>
        <fullName evidence="2">Uncharacterized protein</fullName>
    </submittedName>
</protein>
<dbReference type="EMBL" id="KV001688">
    <property type="protein sequence ID" value="KZV38872.1"/>
    <property type="molecule type" value="Genomic_DNA"/>
</dbReference>
<name>A0A2Z7BW41_9LAMI</name>
<reference evidence="2 3" key="1">
    <citation type="journal article" date="2015" name="Proc. Natl. Acad. Sci. U.S.A.">
        <title>The resurrection genome of Boea hygrometrica: A blueprint for survival of dehydration.</title>
        <authorList>
            <person name="Xiao L."/>
            <person name="Yang G."/>
            <person name="Zhang L."/>
            <person name="Yang X."/>
            <person name="Zhao S."/>
            <person name="Ji Z."/>
            <person name="Zhou Q."/>
            <person name="Hu M."/>
            <person name="Wang Y."/>
            <person name="Chen M."/>
            <person name="Xu Y."/>
            <person name="Jin H."/>
            <person name="Xiao X."/>
            <person name="Hu G."/>
            <person name="Bao F."/>
            <person name="Hu Y."/>
            <person name="Wan P."/>
            <person name="Li L."/>
            <person name="Deng X."/>
            <person name="Kuang T."/>
            <person name="Xiang C."/>
            <person name="Zhu J.K."/>
            <person name="Oliver M.J."/>
            <person name="He Y."/>
        </authorList>
    </citation>
    <scope>NUCLEOTIDE SEQUENCE [LARGE SCALE GENOMIC DNA]</scope>
    <source>
        <strain evidence="3">cv. XS01</strain>
    </source>
</reference>
<organism evidence="2 3">
    <name type="scientific">Dorcoceras hygrometricum</name>
    <dbReference type="NCBI Taxonomy" id="472368"/>
    <lineage>
        <taxon>Eukaryota</taxon>
        <taxon>Viridiplantae</taxon>
        <taxon>Streptophyta</taxon>
        <taxon>Embryophyta</taxon>
        <taxon>Tracheophyta</taxon>
        <taxon>Spermatophyta</taxon>
        <taxon>Magnoliopsida</taxon>
        <taxon>eudicotyledons</taxon>
        <taxon>Gunneridae</taxon>
        <taxon>Pentapetalae</taxon>
        <taxon>asterids</taxon>
        <taxon>lamiids</taxon>
        <taxon>Lamiales</taxon>
        <taxon>Gesneriaceae</taxon>
        <taxon>Didymocarpoideae</taxon>
        <taxon>Trichosporeae</taxon>
        <taxon>Loxocarpinae</taxon>
        <taxon>Dorcoceras</taxon>
    </lineage>
</organism>
<sequence length="220" mass="25472">MHQYRTRKAPNWNKIMPQSNTKLPKKGSPRPCVTLAPPSISTIQKSVTFKGEDDVELEERNVEETFEIRRESEKRKSVEKSVEKENQWRNQWRNREEEMGKKQAAEVSWSRITKLLISAAGLSFQMPPRREGGRRTRRSVEESRAGSDDDAQVEDVTRQIDGMELVLARFQRTNPPTLACTEGGARDEAWLIQMEELFDTLEYAPEKRLKLAVLQLRDDA</sequence>
<proteinExistence type="predicted"/>
<dbReference type="AlphaFoldDB" id="A0A2Z7BW41"/>
<accession>A0A2Z7BW41</accession>
<evidence type="ECO:0000313" key="3">
    <source>
        <dbReference type="Proteomes" id="UP000250235"/>
    </source>
</evidence>
<dbReference type="Proteomes" id="UP000250235">
    <property type="component" value="Unassembled WGS sequence"/>
</dbReference>
<evidence type="ECO:0000313" key="2">
    <source>
        <dbReference type="EMBL" id="KZV38872.1"/>
    </source>
</evidence>
<evidence type="ECO:0000256" key="1">
    <source>
        <dbReference type="SAM" id="MobiDB-lite"/>
    </source>
</evidence>
<gene>
    <name evidence="2" type="ORF">F511_44928</name>
</gene>
<feature type="region of interest" description="Disordered" evidence="1">
    <location>
        <begin position="1"/>
        <end position="37"/>
    </location>
</feature>